<dbReference type="InterPro" id="IPR006311">
    <property type="entry name" value="TAT_signal"/>
</dbReference>
<keyword evidence="2" id="KW-0732">Signal</keyword>
<evidence type="ECO:0000256" key="1">
    <source>
        <dbReference type="SAM" id="MobiDB-lite"/>
    </source>
</evidence>
<dbReference type="EMBL" id="BAAAQN010000008">
    <property type="protein sequence ID" value="GAA2022103.1"/>
    <property type="molecule type" value="Genomic_DNA"/>
</dbReference>
<evidence type="ECO:0000259" key="3">
    <source>
        <dbReference type="Pfam" id="PF00144"/>
    </source>
</evidence>
<feature type="domain" description="Beta-lactamase-related" evidence="3">
    <location>
        <begin position="70"/>
        <end position="394"/>
    </location>
</feature>
<feature type="chain" id="PRO_5045075642" description="Beta-lactamase-related domain-containing protein" evidence="2">
    <location>
        <begin position="34"/>
        <end position="414"/>
    </location>
</feature>
<dbReference type="RefSeq" id="WP_344665164.1">
    <property type="nucleotide sequence ID" value="NZ_BAAAQN010000008.1"/>
</dbReference>
<dbReference type="PROSITE" id="PS51318">
    <property type="entry name" value="TAT"/>
    <property type="match status" value="1"/>
</dbReference>
<dbReference type="InterPro" id="IPR001466">
    <property type="entry name" value="Beta-lactam-related"/>
</dbReference>
<dbReference type="SUPFAM" id="SSF56601">
    <property type="entry name" value="beta-lactamase/transpeptidase-like"/>
    <property type="match status" value="1"/>
</dbReference>
<name>A0ABN2TVX1_9ACTN</name>
<dbReference type="Pfam" id="PF00144">
    <property type="entry name" value="Beta-lactamase"/>
    <property type="match status" value="1"/>
</dbReference>
<dbReference type="PANTHER" id="PTHR46825:SF7">
    <property type="entry name" value="D-ALANYL-D-ALANINE CARBOXYPEPTIDASE"/>
    <property type="match status" value="1"/>
</dbReference>
<dbReference type="Proteomes" id="UP001500751">
    <property type="component" value="Unassembled WGS sequence"/>
</dbReference>
<feature type="compositionally biased region" description="Low complexity" evidence="1">
    <location>
        <begin position="339"/>
        <end position="355"/>
    </location>
</feature>
<evidence type="ECO:0000313" key="4">
    <source>
        <dbReference type="EMBL" id="GAA2022103.1"/>
    </source>
</evidence>
<dbReference type="Gene3D" id="3.40.710.10">
    <property type="entry name" value="DD-peptidase/beta-lactamase superfamily"/>
    <property type="match status" value="1"/>
</dbReference>
<evidence type="ECO:0000256" key="2">
    <source>
        <dbReference type="SAM" id="SignalP"/>
    </source>
</evidence>
<protein>
    <recommendedName>
        <fullName evidence="3">Beta-lactamase-related domain-containing protein</fullName>
    </recommendedName>
</protein>
<feature type="signal peptide" evidence="2">
    <location>
        <begin position="1"/>
        <end position="33"/>
    </location>
</feature>
<evidence type="ECO:0000313" key="5">
    <source>
        <dbReference type="Proteomes" id="UP001500751"/>
    </source>
</evidence>
<accession>A0ABN2TVX1</accession>
<keyword evidence="5" id="KW-1185">Reference proteome</keyword>
<dbReference type="InterPro" id="IPR012338">
    <property type="entry name" value="Beta-lactam/transpept-like"/>
</dbReference>
<feature type="region of interest" description="Disordered" evidence="1">
    <location>
        <begin position="323"/>
        <end position="359"/>
    </location>
</feature>
<dbReference type="PANTHER" id="PTHR46825">
    <property type="entry name" value="D-ALANYL-D-ALANINE-CARBOXYPEPTIDASE/ENDOPEPTIDASE AMPH"/>
    <property type="match status" value="1"/>
</dbReference>
<dbReference type="InterPro" id="IPR050491">
    <property type="entry name" value="AmpC-like"/>
</dbReference>
<proteinExistence type="predicted"/>
<organism evidence="4 5">
    <name type="scientific">Catenulispora yoronensis</name>
    <dbReference type="NCBI Taxonomy" id="450799"/>
    <lineage>
        <taxon>Bacteria</taxon>
        <taxon>Bacillati</taxon>
        <taxon>Actinomycetota</taxon>
        <taxon>Actinomycetes</taxon>
        <taxon>Catenulisporales</taxon>
        <taxon>Catenulisporaceae</taxon>
        <taxon>Catenulispora</taxon>
    </lineage>
</organism>
<gene>
    <name evidence="4" type="ORF">GCM10009839_19210</name>
</gene>
<reference evidence="4 5" key="1">
    <citation type="journal article" date="2019" name="Int. J. Syst. Evol. Microbiol.">
        <title>The Global Catalogue of Microorganisms (GCM) 10K type strain sequencing project: providing services to taxonomists for standard genome sequencing and annotation.</title>
        <authorList>
            <consortium name="The Broad Institute Genomics Platform"/>
            <consortium name="The Broad Institute Genome Sequencing Center for Infectious Disease"/>
            <person name="Wu L."/>
            <person name="Ma J."/>
        </authorList>
    </citation>
    <scope>NUCLEOTIDE SEQUENCE [LARGE SCALE GENOMIC DNA]</scope>
    <source>
        <strain evidence="4 5">JCM 16014</strain>
    </source>
</reference>
<comment type="caution">
    <text evidence="4">The sequence shown here is derived from an EMBL/GenBank/DDBJ whole genome shotgun (WGS) entry which is preliminary data.</text>
</comment>
<sequence>MTDHESPVHRTMSRRTALSLFGVVPVAAAGVWAASGATRAAVADPVPTDSPGPPDVHVGDVQKAMDVLARADGVVGALGEVYVDGRRVGHSASGSRLLRGEGGTPSSDARFRLGSQTKAMVATTVLKLVAEGRLGVSDKLATLLPEVARQDMVEHADEITVRNLIRHTSGIPDFIPSGWFDPFDFHTYHPPLDLIRASRTQPRDGNVGGFFYSTTNYILLGLIAERVTRRPLPEILAEKLFTPLGMTRTYLPTRPPQGISGVHAHGYFPDATGRLHDMDRINASTWAVQSAVSTCHDVSAFQRAFDLGTLLPADLQEILLHLGRPDDAPGAPSGPPPAQGGQLPPAQGGQLPPALCGNGPALRPAAGSIPGLNAVTYSSPDGRIQFAVSVTLDVDNMAFHGEPVDQAAQAVLCA</sequence>